<dbReference type="AlphaFoldDB" id="A0A378KUU0"/>
<evidence type="ECO:0000256" key="7">
    <source>
        <dbReference type="ARBA" id="ARBA00022777"/>
    </source>
</evidence>
<dbReference type="PROSITE" id="PS50109">
    <property type="entry name" value="HIS_KIN"/>
    <property type="match status" value="1"/>
</dbReference>
<dbReference type="CDD" id="cd00075">
    <property type="entry name" value="HATPase"/>
    <property type="match status" value="1"/>
</dbReference>
<evidence type="ECO:0000256" key="3">
    <source>
        <dbReference type="ARBA" id="ARBA00012438"/>
    </source>
</evidence>
<dbReference type="InterPro" id="IPR036890">
    <property type="entry name" value="HATPase_C_sf"/>
</dbReference>
<evidence type="ECO:0000256" key="4">
    <source>
        <dbReference type="ARBA" id="ARBA00022553"/>
    </source>
</evidence>
<dbReference type="STRING" id="45072.Lqua_3343"/>
<dbReference type="Proteomes" id="UP000254230">
    <property type="component" value="Unassembled WGS sequence"/>
</dbReference>
<dbReference type="GO" id="GO:0000155">
    <property type="term" value="F:phosphorelay sensor kinase activity"/>
    <property type="evidence" value="ECO:0007669"/>
    <property type="project" value="InterPro"/>
</dbReference>
<dbReference type="GO" id="GO:0005886">
    <property type="term" value="C:plasma membrane"/>
    <property type="evidence" value="ECO:0007669"/>
    <property type="project" value="UniProtKB-ARBA"/>
</dbReference>
<evidence type="ECO:0000256" key="2">
    <source>
        <dbReference type="ARBA" id="ARBA00004370"/>
    </source>
</evidence>
<keyword evidence="6 10" id="KW-0812">Transmembrane</keyword>
<accession>A0A378KUU0</accession>
<dbReference type="PRINTS" id="PR00344">
    <property type="entry name" value="BCTRLSENSOR"/>
</dbReference>
<keyword evidence="9 10" id="KW-0472">Membrane</keyword>
<dbReference type="SMART" id="SM00388">
    <property type="entry name" value="HisKA"/>
    <property type="match status" value="1"/>
</dbReference>
<dbReference type="SUPFAM" id="SSF47384">
    <property type="entry name" value="Homodimeric domain of signal transducing histidine kinase"/>
    <property type="match status" value="1"/>
</dbReference>
<dbReference type="EMBL" id="LNYR01000049">
    <property type="protein sequence ID" value="KTD42365.1"/>
    <property type="molecule type" value="Genomic_DNA"/>
</dbReference>
<evidence type="ECO:0000313" key="13">
    <source>
        <dbReference type="EMBL" id="STY17148.1"/>
    </source>
</evidence>
<keyword evidence="4" id="KW-0597">Phosphoprotein</keyword>
<dbReference type="FunFam" id="3.30.565.10:FF:000006">
    <property type="entry name" value="Sensor histidine kinase WalK"/>
    <property type="match status" value="1"/>
</dbReference>
<keyword evidence="14" id="KW-1185">Reference proteome</keyword>
<evidence type="ECO:0000256" key="8">
    <source>
        <dbReference type="ARBA" id="ARBA00022989"/>
    </source>
</evidence>
<dbReference type="Pfam" id="PF00512">
    <property type="entry name" value="HisKA"/>
    <property type="match status" value="1"/>
</dbReference>
<comment type="subcellular location">
    <subcellularLocation>
        <location evidence="2">Membrane</location>
    </subcellularLocation>
</comment>
<reference evidence="13 15" key="2">
    <citation type="submission" date="2018-06" db="EMBL/GenBank/DDBJ databases">
        <authorList>
            <consortium name="Pathogen Informatics"/>
            <person name="Doyle S."/>
        </authorList>
    </citation>
    <scope>NUCLEOTIDE SEQUENCE [LARGE SCALE GENOMIC DNA]</scope>
    <source>
        <strain evidence="13 15">NCTC12376</strain>
    </source>
</reference>
<dbReference type="InterPro" id="IPR004358">
    <property type="entry name" value="Sig_transdc_His_kin-like_C"/>
</dbReference>
<evidence type="ECO:0000259" key="11">
    <source>
        <dbReference type="PROSITE" id="PS50109"/>
    </source>
</evidence>
<evidence type="ECO:0000256" key="5">
    <source>
        <dbReference type="ARBA" id="ARBA00022679"/>
    </source>
</evidence>
<evidence type="ECO:0000256" key="9">
    <source>
        <dbReference type="ARBA" id="ARBA00023136"/>
    </source>
</evidence>
<dbReference type="CDD" id="cd00082">
    <property type="entry name" value="HisKA"/>
    <property type="match status" value="1"/>
</dbReference>
<evidence type="ECO:0000313" key="12">
    <source>
        <dbReference type="EMBL" id="KTD42365.1"/>
    </source>
</evidence>
<dbReference type="EMBL" id="UGOW01000001">
    <property type="protein sequence ID" value="STY17148.1"/>
    <property type="molecule type" value="Genomic_DNA"/>
</dbReference>
<evidence type="ECO:0000313" key="14">
    <source>
        <dbReference type="Proteomes" id="UP000054639"/>
    </source>
</evidence>
<name>A0A378KUU0_9GAMM</name>
<dbReference type="PANTHER" id="PTHR45436:SF9">
    <property type="entry name" value="SENSOR PROTEIN"/>
    <property type="match status" value="1"/>
</dbReference>
<evidence type="ECO:0000256" key="10">
    <source>
        <dbReference type="SAM" id="Phobius"/>
    </source>
</evidence>
<feature type="transmembrane region" description="Helical" evidence="10">
    <location>
        <begin position="12"/>
        <end position="35"/>
    </location>
</feature>
<gene>
    <name evidence="13" type="primary">cusS</name>
    <name evidence="12" type="ORF">Lqua_3343</name>
    <name evidence="13" type="ORF">NCTC12376_00942</name>
</gene>
<dbReference type="Gene3D" id="3.30.565.10">
    <property type="entry name" value="Histidine kinase-like ATPase, C-terminal domain"/>
    <property type="match status" value="1"/>
</dbReference>
<dbReference type="InterPro" id="IPR003594">
    <property type="entry name" value="HATPase_dom"/>
</dbReference>
<dbReference type="EC" id="2.7.13.3" evidence="3"/>
<keyword evidence="8 10" id="KW-1133">Transmembrane helix</keyword>
<dbReference type="InterPro" id="IPR003661">
    <property type="entry name" value="HisK_dim/P_dom"/>
</dbReference>
<sequence>MSWKFANSMSIINRLLLIFFTTMVLILIVITGLVYPPLKELLHVAHINHEQYNFVLTQICIKKFFIGLWVSALILICASYLVAKKSMKPIYDFAEELELINASSLDKRLKNEGHPKELRQLAATCNAMLFRIESAFLHIKQFSASMAHELRNPVHYLQTATEITLAKPQSIEAYQHLLQTHMEEYQQLTQLIDNLLFLTRSEHGQIQLNRKQLPAKDLINSIVEYYHSSALDKGIEIQVVGNARIEVDEHLFKRVISNVIDNSLKYTKQGGTILITIEEKVNHIQITIKDNGIGIAKEHLPLLCQGFYRVDHSTNNENAGIGLGLAIAKSIMTIHNGQIDIQSQPDLGTVVSLLLNNESFKV</sequence>
<dbReference type="OrthoDB" id="9813151at2"/>
<dbReference type="PANTHER" id="PTHR45436">
    <property type="entry name" value="SENSOR HISTIDINE KINASE YKOH"/>
    <property type="match status" value="1"/>
</dbReference>
<dbReference type="InterPro" id="IPR050428">
    <property type="entry name" value="TCS_sensor_his_kinase"/>
</dbReference>
<reference evidence="12 14" key="1">
    <citation type="submission" date="2015-11" db="EMBL/GenBank/DDBJ databases">
        <title>Genomic analysis of 38 Legionella species identifies large and diverse effector repertoires.</title>
        <authorList>
            <person name="Burstein D."/>
            <person name="Amaro F."/>
            <person name="Zusman T."/>
            <person name="Lifshitz Z."/>
            <person name="Cohen O."/>
            <person name="Gilbert J.A."/>
            <person name="Pupko T."/>
            <person name="Shuman H.A."/>
            <person name="Segal G."/>
        </authorList>
    </citation>
    <scope>NUCLEOTIDE SEQUENCE [LARGE SCALE GENOMIC DNA]</scope>
    <source>
        <strain evidence="12 14">ATCC 49507</strain>
    </source>
</reference>
<protein>
    <recommendedName>
        <fullName evidence="3">histidine kinase</fullName>
        <ecNumber evidence="3">2.7.13.3</ecNumber>
    </recommendedName>
</protein>
<evidence type="ECO:0000256" key="1">
    <source>
        <dbReference type="ARBA" id="ARBA00000085"/>
    </source>
</evidence>
<feature type="transmembrane region" description="Helical" evidence="10">
    <location>
        <begin position="64"/>
        <end position="83"/>
    </location>
</feature>
<comment type="catalytic activity">
    <reaction evidence="1">
        <text>ATP + protein L-histidine = ADP + protein N-phospho-L-histidine.</text>
        <dbReference type="EC" id="2.7.13.3"/>
    </reaction>
</comment>
<dbReference type="InterPro" id="IPR005467">
    <property type="entry name" value="His_kinase_dom"/>
</dbReference>
<dbReference type="NCBIfam" id="NF045903">
    <property type="entry name" value="CuHisKinLciSLeg"/>
    <property type="match status" value="1"/>
</dbReference>
<feature type="domain" description="Histidine kinase" evidence="11">
    <location>
        <begin position="145"/>
        <end position="359"/>
    </location>
</feature>
<dbReference type="SMART" id="SM00387">
    <property type="entry name" value="HATPase_c"/>
    <property type="match status" value="1"/>
</dbReference>
<organism evidence="13 15">
    <name type="scientific">Legionella quateirensis</name>
    <dbReference type="NCBI Taxonomy" id="45072"/>
    <lineage>
        <taxon>Bacteria</taxon>
        <taxon>Pseudomonadati</taxon>
        <taxon>Pseudomonadota</taxon>
        <taxon>Gammaproteobacteria</taxon>
        <taxon>Legionellales</taxon>
        <taxon>Legionellaceae</taxon>
        <taxon>Legionella</taxon>
    </lineage>
</organism>
<dbReference type="Proteomes" id="UP000054639">
    <property type="component" value="Unassembled WGS sequence"/>
</dbReference>
<keyword evidence="7 13" id="KW-0418">Kinase</keyword>
<proteinExistence type="predicted"/>
<dbReference type="InterPro" id="IPR036097">
    <property type="entry name" value="HisK_dim/P_sf"/>
</dbReference>
<dbReference type="RefSeq" id="WP_058475462.1">
    <property type="nucleotide sequence ID" value="NZ_CAAAIL010000024.1"/>
</dbReference>
<dbReference type="Gene3D" id="1.10.287.130">
    <property type="match status" value="1"/>
</dbReference>
<evidence type="ECO:0000256" key="6">
    <source>
        <dbReference type="ARBA" id="ARBA00022692"/>
    </source>
</evidence>
<evidence type="ECO:0000313" key="15">
    <source>
        <dbReference type="Proteomes" id="UP000254230"/>
    </source>
</evidence>
<dbReference type="Pfam" id="PF02518">
    <property type="entry name" value="HATPase_c"/>
    <property type="match status" value="1"/>
</dbReference>
<dbReference type="SUPFAM" id="SSF55874">
    <property type="entry name" value="ATPase domain of HSP90 chaperone/DNA topoisomerase II/histidine kinase"/>
    <property type="match status" value="1"/>
</dbReference>
<keyword evidence="5 13" id="KW-0808">Transferase</keyword>